<name>A0A0E9RJV3_ANGAN</name>
<sequence>MCTPVYSNAPDVPLRLQKKFCFFKTIFYAVNFFHAAYSVLT</sequence>
<dbReference type="EMBL" id="GBXM01079480">
    <property type="protein sequence ID" value="JAH29097.1"/>
    <property type="molecule type" value="Transcribed_RNA"/>
</dbReference>
<evidence type="ECO:0000313" key="2">
    <source>
        <dbReference type="EMBL" id="JAH29097.1"/>
    </source>
</evidence>
<feature type="transmembrane region" description="Helical" evidence="1">
    <location>
        <begin position="21"/>
        <end position="40"/>
    </location>
</feature>
<keyword evidence="1" id="KW-0812">Transmembrane</keyword>
<dbReference type="AlphaFoldDB" id="A0A0E9RJV3"/>
<protein>
    <submittedName>
        <fullName evidence="2">Uncharacterized protein</fullName>
    </submittedName>
</protein>
<keyword evidence="1" id="KW-0472">Membrane</keyword>
<evidence type="ECO:0000256" key="1">
    <source>
        <dbReference type="SAM" id="Phobius"/>
    </source>
</evidence>
<proteinExistence type="predicted"/>
<accession>A0A0E9RJV3</accession>
<keyword evidence="1" id="KW-1133">Transmembrane helix</keyword>
<reference evidence="2" key="1">
    <citation type="submission" date="2014-11" db="EMBL/GenBank/DDBJ databases">
        <authorList>
            <person name="Amaro Gonzalez C."/>
        </authorList>
    </citation>
    <scope>NUCLEOTIDE SEQUENCE</scope>
</reference>
<organism evidence="2">
    <name type="scientific">Anguilla anguilla</name>
    <name type="common">European freshwater eel</name>
    <name type="synonym">Muraena anguilla</name>
    <dbReference type="NCBI Taxonomy" id="7936"/>
    <lineage>
        <taxon>Eukaryota</taxon>
        <taxon>Metazoa</taxon>
        <taxon>Chordata</taxon>
        <taxon>Craniata</taxon>
        <taxon>Vertebrata</taxon>
        <taxon>Euteleostomi</taxon>
        <taxon>Actinopterygii</taxon>
        <taxon>Neopterygii</taxon>
        <taxon>Teleostei</taxon>
        <taxon>Anguilliformes</taxon>
        <taxon>Anguillidae</taxon>
        <taxon>Anguilla</taxon>
    </lineage>
</organism>
<reference evidence="2" key="2">
    <citation type="journal article" date="2015" name="Fish Shellfish Immunol.">
        <title>Early steps in the European eel (Anguilla anguilla)-Vibrio vulnificus interaction in the gills: Role of the RtxA13 toxin.</title>
        <authorList>
            <person name="Callol A."/>
            <person name="Pajuelo D."/>
            <person name="Ebbesson L."/>
            <person name="Teles M."/>
            <person name="MacKenzie S."/>
            <person name="Amaro C."/>
        </authorList>
    </citation>
    <scope>NUCLEOTIDE SEQUENCE</scope>
</reference>